<keyword evidence="5 9" id="KW-0186">Copper</keyword>
<comment type="caution">
    <text evidence="14">The sequence shown here is derived from an EMBL/GenBank/DDBJ whole genome shotgun (WGS) entry which is preliminary data.</text>
</comment>
<dbReference type="GO" id="GO:0009308">
    <property type="term" value="P:amine metabolic process"/>
    <property type="evidence" value="ECO:0007669"/>
    <property type="project" value="UniProtKB-UniRule"/>
</dbReference>
<sequence>MAILILITVITLQFLFIRSQQHHHPLDPLNPKEISQIQHIITTSHFASLRNLTFHFVDLDEPDKKDVLQWLSSHKQNQSFPYRRAKVVIRGGAQTQEIILDLKNGAIMSEHGYKGDGYPPLTLTELLQAARLPFQSLQFKDLVTSRGLNVSEITCFPFTIGWFGESIAKRAVRLSCFYRQGTTNVFSRPIEGLTILVDIESMKISKFIDKGKVPLPGAEGTDFQSSSENPNPVPCDSNTKRSFVINGNNVKWKNWRFHVGFNARAGVIISTALIFDAVKNKWRSVLYRGHVSETFVPYMDPSSEWYYRTFLDVGEFGFGRSAVTLVPLTDCPNNAAYMDGYMAGGDGLPQQVPKAICIFERYTGDIAWRHTEVGIPGKVITSGEPEVNLVVRMVATVGNYDYILDWEFKQSGSIKAVVGLSGVLETKAATYTNADQIKEETFGPLVASNRIGNNHDHFITYYLDLDIDGEDNSFVKANLRAKKAKSSPRKSYWRVIRKTLKTEDEARLKIGMDASELLVVNPNKKTKLGNHVSYRLMTGQPAVSLLMDDDFPQIRASYTKYQVWVTAYNKSQRWAAGFYADRSTGKDGLAIWSRRHVNESIVNKDIAMWYTVGFHHSPCQEDFPVMATLSSGFELRPANFFERNPILNN</sequence>
<keyword evidence="3 7" id="KW-0801">TPQ</keyword>
<evidence type="ECO:0000256" key="3">
    <source>
        <dbReference type="ARBA" id="ARBA00022772"/>
    </source>
</evidence>
<dbReference type="OrthoDB" id="5379943at2759"/>
<dbReference type="InterPro" id="IPR015800">
    <property type="entry name" value="Cu_amine_oxidase_N2"/>
</dbReference>
<evidence type="ECO:0000259" key="12">
    <source>
        <dbReference type="Pfam" id="PF02727"/>
    </source>
</evidence>
<feature type="signal peptide" evidence="10">
    <location>
        <begin position="1"/>
        <end position="19"/>
    </location>
</feature>
<evidence type="ECO:0000256" key="2">
    <source>
        <dbReference type="ARBA" id="ARBA00022723"/>
    </source>
</evidence>
<keyword evidence="6" id="KW-1015">Disulfide bond</keyword>
<evidence type="ECO:0000256" key="10">
    <source>
        <dbReference type="SAM" id="SignalP"/>
    </source>
</evidence>
<dbReference type="PANTHER" id="PTHR10638:SF40">
    <property type="entry name" value="PRIMARY AMINE OXIDASE 1"/>
    <property type="match status" value="1"/>
</dbReference>
<keyword evidence="15" id="KW-1185">Reference proteome</keyword>
<dbReference type="Proteomes" id="UP000245207">
    <property type="component" value="Unassembled WGS sequence"/>
</dbReference>
<dbReference type="InterPro" id="IPR016182">
    <property type="entry name" value="Cu_amine_oxidase_N-reg"/>
</dbReference>
<dbReference type="STRING" id="35608.A0A2U1P8I6"/>
<dbReference type="EC" id="1.4.3.-" evidence="9"/>
<comment type="cofactor">
    <cofactor evidence="9">
        <name>Cu cation</name>
        <dbReference type="ChEBI" id="CHEBI:23378"/>
    </cofactor>
    <text evidence="9">Contains 1 topaquinone per subunit.</text>
</comment>
<dbReference type="Pfam" id="PF01179">
    <property type="entry name" value="Cu_amine_oxid"/>
    <property type="match status" value="1"/>
</dbReference>
<evidence type="ECO:0000259" key="13">
    <source>
        <dbReference type="Pfam" id="PF02728"/>
    </source>
</evidence>
<dbReference type="AlphaFoldDB" id="A0A2U1P8I6"/>
<evidence type="ECO:0000256" key="4">
    <source>
        <dbReference type="ARBA" id="ARBA00023002"/>
    </source>
</evidence>
<keyword evidence="2 9" id="KW-0479">Metal-binding</keyword>
<evidence type="ECO:0000256" key="5">
    <source>
        <dbReference type="ARBA" id="ARBA00023008"/>
    </source>
</evidence>
<dbReference type="InterPro" id="IPR000269">
    <property type="entry name" value="Cu_amine_oxidase"/>
</dbReference>
<feature type="domain" description="Copper amine oxidase N3-terminal" evidence="13">
    <location>
        <begin position="119"/>
        <end position="211"/>
    </location>
</feature>
<gene>
    <name evidence="14" type="ORF">CTI12_AA182870</name>
</gene>
<dbReference type="FunFam" id="2.70.98.20:FF:000004">
    <property type="entry name" value="Amine oxidase"/>
    <property type="match status" value="1"/>
</dbReference>
<dbReference type="SUPFAM" id="SSF49998">
    <property type="entry name" value="Amine oxidase catalytic domain"/>
    <property type="match status" value="1"/>
</dbReference>
<dbReference type="Pfam" id="PF02727">
    <property type="entry name" value="Cu_amine_oxidN2"/>
    <property type="match status" value="1"/>
</dbReference>
<keyword evidence="4 9" id="KW-0560">Oxidoreductase</keyword>
<organism evidence="14 15">
    <name type="scientific">Artemisia annua</name>
    <name type="common">Sweet wormwood</name>
    <dbReference type="NCBI Taxonomy" id="35608"/>
    <lineage>
        <taxon>Eukaryota</taxon>
        <taxon>Viridiplantae</taxon>
        <taxon>Streptophyta</taxon>
        <taxon>Embryophyta</taxon>
        <taxon>Tracheophyta</taxon>
        <taxon>Spermatophyta</taxon>
        <taxon>Magnoliopsida</taxon>
        <taxon>eudicotyledons</taxon>
        <taxon>Gunneridae</taxon>
        <taxon>Pentapetalae</taxon>
        <taxon>asterids</taxon>
        <taxon>campanulids</taxon>
        <taxon>Asterales</taxon>
        <taxon>Asteraceae</taxon>
        <taxon>Asteroideae</taxon>
        <taxon>Anthemideae</taxon>
        <taxon>Artemisiinae</taxon>
        <taxon>Artemisia</taxon>
    </lineage>
</organism>
<dbReference type="GO" id="GO:0005507">
    <property type="term" value="F:copper ion binding"/>
    <property type="evidence" value="ECO:0007669"/>
    <property type="project" value="InterPro"/>
</dbReference>
<dbReference type="InterPro" id="IPR015802">
    <property type="entry name" value="Cu_amine_oxidase_N3"/>
</dbReference>
<evidence type="ECO:0000256" key="7">
    <source>
        <dbReference type="PIRSR" id="PIRSR600269-50"/>
    </source>
</evidence>
<keyword evidence="10" id="KW-0732">Signal</keyword>
<feature type="active site" description="Proton acceptor" evidence="7">
    <location>
        <position position="312"/>
    </location>
</feature>
<comment type="similarity">
    <text evidence="1 9">Belongs to the copper/topaquinone oxidase family.</text>
</comment>
<dbReference type="PROSITE" id="PS01164">
    <property type="entry name" value="COPPER_AMINE_OXID_1"/>
    <property type="match status" value="1"/>
</dbReference>
<evidence type="ECO:0000256" key="1">
    <source>
        <dbReference type="ARBA" id="ARBA00007983"/>
    </source>
</evidence>
<feature type="domain" description="Copper amine oxidase N2-terminal" evidence="12">
    <location>
        <begin position="24"/>
        <end position="110"/>
    </location>
</feature>
<dbReference type="FunFam" id="3.10.450.40:FF:000012">
    <property type="entry name" value="Amine oxidase"/>
    <property type="match status" value="1"/>
</dbReference>
<dbReference type="SUPFAM" id="SSF54416">
    <property type="entry name" value="Amine oxidase N-terminal region"/>
    <property type="match status" value="2"/>
</dbReference>
<dbReference type="InterPro" id="IPR049948">
    <property type="entry name" value="Cu_Am_ox_TPQ-bd"/>
</dbReference>
<evidence type="ECO:0000256" key="9">
    <source>
        <dbReference type="RuleBase" id="RU000672"/>
    </source>
</evidence>
<name>A0A2U1P8I6_ARTAN</name>
<reference evidence="14 15" key="1">
    <citation type="journal article" date="2018" name="Mol. Plant">
        <title>The genome of Artemisia annua provides insight into the evolution of Asteraceae family and artemisinin biosynthesis.</title>
        <authorList>
            <person name="Shen Q."/>
            <person name="Zhang L."/>
            <person name="Liao Z."/>
            <person name="Wang S."/>
            <person name="Yan T."/>
            <person name="Shi P."/>
            <person name="Liu M."/>
            <person name="Fu X."/>
            <person name="Pan Q."/>
            <person name="Wang Y."/>
            <person name="Lv Z."/>
            <person name="Lu X."/>
            <person name="Zhang F."/>
            <person name="Jiang W."/>
            <person name="Ma Y."/>
            <person name="Chen M."/>
            <person name="Hao X."/>
            <person name="Li L."/>
            <person name="Tang Y."/>
            <person name="Lv G."/>
            <person name="Zhou Y."/>
            <person name="Sun X."/>
            <person name="Brodelius P.E."/>
            <person name="Rose J.K.C."/>
            <person name="Tang K."/>
        </authorList>
    </citation>
    <scope>NUCLEOTIDE SEQUENCE [LARGE SCALE GENOMIC DNA]</scope>
    <source>
        <strain evidence="15">cv. Huhao1</strain>
        <tissue evidence="14">Leaf</tissue>
    </source>
</reference>
<evidence type="ECO:0000313" key="14">
    <source>
        <dbReference type="EMBL" id="PWA82040.1"/>
    </source>
</evidence>
<feature type="modified residue" description="2',4',5'-topaquinone" evidence="8">
    <location>
        <position position="400"/>
    </location>
</feature>
<dbReference type="EMBL" id="PKPP01001517">
    <property type="protein sequence ID" value="PWA82040.1"/>
    <property type="molecule type" value="Genomic_DNA"/>
</dbReference>
<dbReference type="Gene3D" id="3.10.450.40">
    <property type="match status" value="2"/>
</dbReference>
<feature type="chain" id="PRO_5015701031" description="Amine oxidase" evidence="10">
    <location>
        <begin position="20"/>
        <end position="649"/>
    </location>
</feature>
<dbReference type="GO" id="GO:0048038">
    <property type="term" value="F:quinone binding"/>
    <property type="evidence" value="ECO:0007669"/>
    <property type="project" value="InterPro"/>
</dbReference>
<comment type="PTM">
    <text evidence="8 9">Topaquinone (TPQ) is generated by copper-dependent autoxidation of a specific tyrosyl residue.</text>
</comment>
<accession>A0A2U1P8I6</accession>
<dbReference type="InterPro" id="IPR036460">
    <property type="entry name" value="Cu_amine_oxidase_C_sf"/>
</dbReference>
<proteinExistence type="inferred from homology"/>
<dbReference type="InterPro" id="IPR015798">
    <property type="entry name" value="Cu_amine_oxidase_C"/>
</dbReference>
<dbReference type="Pfam" id="PF02728">
    <property type="entry name" value="Cu_amine_oxidN3"/>
    <property type="match status" value="1"/>
</dbReference>
<evidence type="ECO:0000259" key="11">
    <source>
        <dbReference type="Pfam" id="PF01179"/>
    </source>
</evidence>
<dbReference type="PANTHER" id="PTHR10638">
    <property type="entry name" value="COPPER AMINE OXIDASE"/>
    <property type="match status" value="1"/>
</dbReference>
<protein>
    <recommendedName>
        <fullName evidence="9">Amine oxidase</fullName>
        <ecNumber evidence="9">1.4.3.-</ecNumber>
    </recommendedName>
</protein>
<evidence type="ECO:0000256" key="6">
    <source>
        <dbReference type="ARBA" id="ARBA00023157"/>
    </source>
</evidence>
<feature type="domain" description="Copper amine oxidase catalytic" evidence="11">
    <location>
        <begin position="241"/>
        <end position="646"/>
    </location>
</feature>
<feature type="active site" description="Schiff-base intermediate with substrate; via topaquinone" evidence="7">
    <location>
        <position position="400"/>
    </location>
</feature>
<evidence type="ECO:0000313" key="15">
    <source>
        <dbReference type="Proteomes" id="UP000245207"/>
    </source>
</evidence>
<dbReference type="Gene3D" id="2.70.98.20">
    <property type="entry name" value="Copper amine oxidase, catalytic domain"/>
    <property type="match status" value="1"/>
</dbReference>
<dbReference type="GO" id="GO:0008131">
    <property type="term" value="F:primary methylamine oxidase activity"/>
    <property type="evidence" value="ECO:0007669"/>
    <property type="project" value="InterPro"/>
</dbReference>
<evidence type="ECO:0000256" key="8">
    <source>
        <dbReference type="PIRSR" id="PIRSR600269-51"/>
    </source>
</evidence>